<reference evidence="3" key="1">
    <citation type="submission" date="2022-10" db="EMBL/GenBank/DDBJ databases">
        <title>Genome assembly of Pristionchus species.</title>
        <authorList>
            <person name="Yoshida K."/>
            <person name="Sommer R.J."/>
        </authorList>
    </citation>
    <scope>NUCLEOTIDE SEQUENCE [LARGE SCALE GENOMIC DNA]</scope>
    <source>
        <strain evidence="3">RS5460</strain>
    </source>
</reference>
<evidence type="ECO:0000256" key="1">
    <source>
        <dbReference type="SAM" id="MobiDB-lite"/>
    </source>
</evidence>
<evidence type="ECO:0008006" key="4">
    <source>
        <dbReference type="Google" id="ProtNLM"/>
    </source>
</evidence>
<comment type="caution">
    <text evidence="2">The sequence shown here is derived from an EMBL/GenBank/DDBJ whole genome shotgun (WGS) entry which is preliminary data.</text>
</comment>
<dbReference type="Proteomes" id="UP001328107">
    <property type="component" value="Unassembled WGS sequence"/>
</dbReference>
<organism evidence="2 3">
    <name type="scientific">Pristionchus mayeri</name>
    <dbReference type="NCBI Taxonomy" id="1317129"/>
    <lineage>
        <taxon>Eukaryota</taxon>
        <taxon>Metazoa</taxon>
        <taxon>Ecdysozoa</taxon>
        <taxon>Nematoda</taxon>
        <taxon>Chromadorea</taxon>
        <taxon>Rhabditida</taxon>
        <taxon>Rhabditina</taxon>
        <taxon>Diplogasteromorpha</taxon>
        <taxon>Diplogasteroidea</taxon>
        <taxon>Neodiplogasteridae</taxon>
        <taxon>Pristionchus</taxon>
    </lineage>
</organism>
<proteinExistence type="predicted"/>
<dbReference type="EMBL" id="BTRK01000006">
    <property type="protein sequence ID" value="GMR57853.1"/>
    <property type="molecule type" value="Genomic_DNA"/>
</dbReference>
<accession>A0AAN5I9N1</accession>
<feature type="non-terminal residue" evidence="2">
    <location>
        <position position="1"/>
    </location>
</feature>
<feature type="non-terminal residue" evidence="2">
    <location>
        <position position="145"/>
    </location>
</feature>
<evidence type="ECO:0000313" key="3">
    <source>
        <dbReference type="Proteomes" id="UP001328107"/>
    </source>
</evidence>
<dbReference type="AlphaFoldDB" id="A0AAN5I9N1"/>
<evidence type="ECO:0000313" key="2">
    <source>
        <dbReference type="EMBL" id="GMR57853.1"/>
    </source>
</evidence>
<feature type="compositionally biased region" description="Polar residues" evidence="1">
    <location>
        <begin position="1"/>
        <end position="22"/>
    </location>
</feature>
<name>A0AAN5I9N1_9BILA</name>
<feature type="region of interest" description="Disordered" evidence="1">
    <location>
        <begin position="1"/>
        <end position="25"/>
    </location>
</feature>
<keyword evidence="3" id="KW-1185">Reference proteome</keyword>
<protein>
    <recommendedName>
        <fullName evidence="4">F-box domain-containing protein</fullName>
    </recommendedName>
</protein>
<gene>
    <name evidence="2" type="ORF">PMAYCL1PPCAC_28048</name>
</gene>
<sequence length="145" mass="16628">SDSQIMQVTGSSECSVQQSQLQETDDTKYPSWESLPWPALDRIFSFLRTDEECFDLSNLANLSSHFRAQVKKFIGTPSNQPGVDFVEFTKTDDGLEIWMELFPSNIPFYDLSKVDWGRFKRSIRCGRPCLEATLKDSEDDTVEQV</sequence>